<evidence type="ECO:0000256" key="6">
    <source>
        <dbReference type="ARBA" id="ARBA00022777"/>
    </source>
</evidence>
<organism evidence="12 13">
    <name type="scientific">Marinoscillum luteum</name>
    <dbReference type="NCBI Taxonomy" id="861051"/>
    <lineage>
        <taxon>Bacteria</taxon>
        <taxon>Pseudomonadati</taxon>
        <taxon>Bacteroidota</taxon>
        <taxon>Cytophagia</taxon>
        <taxon>Cytophagales</taxon>
        <taxon>Reichenbachiellaceae</taxon>
        <taxon>Marinoscillum</taxon>
    </lineage>
</organism>
<evidence type="ECO:0000256" key="5">
    <source>
        <dbReference type="ARBA" id="ARBA00022741"/>
    </source>
</evidence>
<evidence type="ECO:0000256" key="9">
    <source>
        <dbReference type="HAMAP-Rule" id="MF_00061"/>
    </source>
</evidence>
<evidence type="ECO:0000256" key="8">
    <source>
        <dbReference type="ARBA" id="ARBA00032554"/>
    </source>
</evidence>
<dbReference type="InterPro" id="IPR014721">
    <property type="entry name" value="Ribsml_uS5_D2-typ_fold_subgr"/>
</dbReference>
<dbReference type="SUPFAM" id="SSF54211">
    <property type="entry name" value="Ribosomal protein S5 domain 2-like"/>
    <property type="match status" value="1"/>
</dbReference>
<dbReference type="PIRSF" id="PIRSF010376">
    <property type="entry name" value="IspE"/>
    <property type="match status" value="1"/>
</dbReference>
<dbReference type="InterPro" id="IPR020568">
    <property type="entry name" value="Ribosomal_Su5_D2-typ_SF"/>
</dbReference>
<dbReference type="GO" id="GO:0050515">
    <property type="term" value="F:4-(cytidine 5'-diphospho)-2-C-methyl-D-erythritol kinase activity"/>
    <property type="evidence" value="ECO:0007669"/>
    <property type="project" value="UniProtKB-EC"/>
</dbReference>
<sequence length="278" mass="30355">MQRPALSTFFTSHFPLMLSFPNAKINLGLHIVAKRPDGYHNIESCFYPIPWCDALEVLPSEKLTFTSSGLDIPGTQESNLCIKAYHLLKKTYDLPGVHIHLHKVIPMGAGLGGGSSDGAFTLKMLNDLFELGIDVPTLQKLAGQLGSDCPFFIENKPVIATGTGTNFKGTALNLSGKYIAIKHPQIHVSTQKAYSLVKPAAPTHSIESILSKPIDQWKDVLQNDFEASVFAQFPEIRDVKNQLYSAGATYAAMSGSGSAVFGLFEQEISLEGFYTFEL</sequence>
<evidence type="ECO:0000256" key="1">
    <source>
        <dbReference type="ARBA" id="ARBA00009684"/>
    </source>
</evidence>
<feature type="binding site" evidence="9">
    <location>
        <begin position="106"/>
        <end position="116"/>
    </location>
    <ligand>
        <name>ATP</name>
        <dbReference type="ChEBI" id="CHEBI:30616"/>
    </ligand>
</feature>
<comment type="similarity">
    <text evidence="1 9">Belongs to the GHMP kinase family. IspE subfamily.</text>
</comment>
<dbReference type="InterPro" id="IPR036554">
    <property type="entry name" value="GHMP_kinase_C_sf"/>
</dbReference>
<gene>
    <name evidence="9 12" type="primary">ispE</name>
    <name evidence="12" type="ORF">ACHKAR_01490</name>
</gene>
<dbReference type="EC" id="2.7.1.148" evidence="2 9"/>
<reference evidence="12 13" key="1">
    <citation type="journal article" date="2013" name="Int. J. Syst. Evol. Microbiol.">
        <title>Marinoscillum luteum sp. nov., isolated from marine sediment.</title>
        <authorList>
            <person name="Cha I.T."/>
            <person name="Park S.J."/>
            <person name="Kim S.J."/>
            <person name="Kim J.G."/>
            <person name="Jung M.Y."/>
            <person name="Shin K.S."/>
            <person name="Kwon K.K."/>
            <person name="Yang S.H."/>
            <person name="Seo Y.S."/>
            <person name="Rhee S.K."/>
        </authorList>
    </citation>
    <scope>NUCLEOTIDE SEQUENCE [LARGE SCALE GENOMIC DNA]</scope>
    <source>
        <strain evidence="12 13">KCTC 23939</strain>
    </source>
</reference>
<feature type="domain" description="GHMP kinase C-terminal" evidence="11">
    <location>
        <begin position="212"/>
        <end position="267"/>
    </location>
</feature>
<evidence type="ECO:0000256" key="2">
    <source>
        <dbReference type="ARBA" id="ARBA00012052"/>
    </source>
</evidence>
<dbReference type="Gene3D" id="3.30.230.10">
    <property type="match status" value="1"/>
</dbReference>
<feature type="domain" description="GHMP kinase N-terminal" evidence="10">
    <location>
        <begin position="79"/>
        <end position="153"/>
    </location>
</feature>
<keyword evidence="5 9" id="KW-0547">Nucleotide-binding</keyword>
<dbReference type="RefSeq" id="WP_395415954.1">
    <property type="nucleotide sequence ID" value="NZ_JBIPKE010000009.1"/>
</dbReference>
<evidence type="ECO:0000313" key="13">
    <source>
        <dbReference type="Proteomes" id="UP001610063"/>
    </source>
</evidence>
<comment type="catalytic activity">
    <reaction evidence="9">
        <text>4-CDP-2-C-methyl-D-erythritol + ATP = 4-CDP-2-C-methyl-D-erythritol 2-phosphate + ADP + H(+)</text>
        <dbReference type="Rhea" id="RHEA:18437"/>
        <dbReference type="ChEBI" id="CHEBI:15378"/>
        <dbReference type="ChEBI" id="CHEBI:30616"/>
        <dbReference type="ChEBI" id="CHEBI:57823"/>
        <dbReference type="ChEBI" id="CHEBI:57919"/>
        <dbReference type="ChEBI" id="CHEBI:456216"/>
        <dbReference type="EC" id="2.7.1.148"/>
    </reaction>
</comment>
<dbReference type="PANTHER" id="PTHR43527">
    <property type="entry name" value="4-DIPHOSPHOCYTIDYL-2-C-METHYL-D-ERYTHRITOL KINASE, CHLOROPLASTIC"/>
    <property type="match status" value="1"/>
</dbReference>
<dbReference type="Pfam" id="PF08544">
    <property type="entry name" value="GHMP_kinases_C"/>
    <property type="match status" value="1"/>
</dbReference>
<dbReference type="InterPro" id="IPR004424">
    <property type="entry name" value="IspE"/>
</dbReference>
<dbReference type="Proteomes" id="UP001610063">
    <property type="component" value="Unassembled WGS sequence"/>
</dbReference>
<evidence type="ECO:0000259" key="11">
    <source>
        <dbReference type="Pfam" id="PF08544"/>
    </source>
</evidence>
<evidence type="ECO:0000313" key="12">
    <source>
        <dbReference type="EMBL" id="MFH6982087.1"/>
    </source>
</evidence>
<dbReference type="Gene3D" id="3.30.70.890">
    <property type="entry name" value="GHMP kinase, C-terminal domain"/>
    <property type="match status" value="1"/>
</dbReference>
<dbReference type="InterPro" id="IPR006204">
    <property type="entry name" value="GHMP_kinase_N_dom"/>
</dbReference>
<keyword evidence="6 9" id="KW-0418">Kinase</keyword>
<dbReference type="PANTHER" id="PTHR43527:SF2">
    <property type="entry name" value="4-DIPHOSPHOCYTIDYL-2-C-METHYL-D-ERYTHRITOL KINASE, CHLOROPLASTIC"/>
    <property type="match status" value="1"/>
</dbReference>
<dbReference type="SUPFAM" id="SSF55060">
    <property type="entry name" value="GHMP Kinase, C-terminal domain"/>
    <property type="match status" value="1"/>
</dbReference>
<dbReference type="EMBL" id="JBIPKE010000009">
    <property type="protein sequence ID" value="MFH6982087.1"/>
    <property type="molecule type" value="Genomic_DNA"/>
</dbReference>
<accession>A0ABW7N3S5</accession>
<feature type="active site" evidence="9">
    <location>
        <position position="148"/>
    </location>
</feature>
<comment type="function">
    <text evidence="9">Catalyzes the phosphorylation of the position 2 hydroxy group of 4-diphosphocytidyl-2C-methyl-D-erythritol.</text>
</comment>
<protein>
    <recommendedName>
        <fullName evidence="3 9">4-diphosphocytidyl-2-C-methyl-D-erythritol kinase</fullName>
        <shortName evidence="9">CMK</shortName>
        <ecNumber evidence="2 9">2.7.1.148</ecNumber>
    </recommendedName>
    <alternativeName>
        <fullName evidence="8 9">4-(cytidine-5'-diphospho)-2-C-methyl-D-erythritol kinase</fullName>
    </alternativeName>
</protein>
<keyword evidence="4 9" id="KW-0808">Transferase</keyword>
<keyword evidence="9" id="KW-0414">Isoprene biosynthesis</keyword>
<keyword evidence="7 9" id="KW-0067">ATP-binding</keyword>
<dbReference type="HAMAP" id="MF_00061">
    <property type="entry name" value="IspE"/>
    <property type="match status" value="1"/>
</dbReference>
<keyword evidence="13" id="KW-1185">Reference proteome</keyword>
<evidence type="ECO:0000256" key="7">
    <source>
        <dbReference type="ARBA" id="ARBA00022840"/>
    </source>
</evidence>
<proteinExistence type="inferred from homology"/>
<evidence type="ECO:0000259" key="10">
    <source>
        <dbReference type="Pfam" id="PF00288"/>
    </source>
</evidence>
<dbReference type="Pfam" id="PF00288">
    <property type="entry name" value="GHMP_kinases_N"/>
    <property type="match status" value="1"/>
</dbReference>
<comment type="pathway">
    <text evidence="9">Isoprenoid biosynthesis; isopentenyl diphosphate biosynthesis via DXP pathway; isopentenyl diphosphate from 1-deoxy-D-xylulose 5-phosphate: step 3/6.</text>
</comment>
<dbReference type="InterPro" id="IPR013750">
    <property type="entry name" value="GHMP_kinase_C_dom"/>
</dbReference>
<dbReference type="NCBIfam" id="TIGR00154">
    <property type="entry name" value="ispE"/>
    <property type="match status" value="1"/>
</dbReference>
<name>A0ABW7N3S5_9BACT</name>
<evidence type="ECO:0000256" key="4">
    <source>
        <dbReference type="ARBA" id="ARBA00022679"/>
    </source>
</evidence>
<feature type="active site" evidence="9">
    <location>
        <position position="24"/>
    </location>
</feature>
<comment type="caution">
    <text evidence="12">The sequence shown here is derived from an EMBL/GenBank/DDBJ whole genome shotgun (WGS) entry which is preliminary data.</text>
</comment>
<evidence type="ECO:0000256" key="3">
    <source>
        <dbReference type="ARBA" id="ARBA00017473"/>
    </source>
</evidence>